<dbReference type="VEuPathDB" id="TriTrypDB:BSAL_30620"/>
<dbReference type="EMBL" id="CYKH01001896">
    <property type="protein sequence ID" value="CUG91184.1"/>
    <property type="molecule type" value="Genomic_DNA"/>
</dbReference>
<proteinExistence type="predicted"/>
<evidence type="ECO:0000313" key="1">
    <source>
        <dbReference type="EMBL" id="CUG91184.1"/>
    </source>
</evidence>
<organism evidence="1 2">
    <name type="scientific">Bodo saltans</name>
    <name type="common">Flagellated protozoan</name>
    <dbReference type="NCBI Taxonomy" id="75058"/>
    <lineage>
        <taxon>Eukaryota</taxon>
        <taxon>Discoba</taxon>
        <taxon>Euglenozoa</taxon>
        <taxon>Kinetoplastea</taxon>
        <taxon>Metakinetoplastina</taxon>
        <taxon>Eubodonida</taxon>
        <taxon>Bodonidae</taxon>
        <taxon>Bodo</taxon>
    </lineage>
</organism>
<reference evidence="2" key="1">
    <citation type="submission" date="2015-09" db="EMBL/GenBank/DDBJ databases">
        <authorList>
            <consortium name="Pathogen Informatics"/>
        </authorList>
    </citation>
    <scope>NUCLEOTIDE SEQUENCE [LARGE SCALE GENOMIC DNA]</scope>
    <source>
        <strain evidence="2">Lake Konstanz</strain>
    </source>
</reference>
<accession>A0A0S4JKR4</accession>
<dbReference type="Proteomes" id="UP000051952">
    <property type="component" value="Unassembled WGS sequence"/>
</dbReference>
<name>A0A0S4JKR4_BODSA</name>
<sequence>MPKYFFQPQGPNYRAPNASLYEVATLNDIHTMNFLEYYNSQQGLLILEPQQQIQQWFCCLVRVADGWLYYGAPPNAYSPLTLTDGFSSANVCSIYNNYNNAVVTLGTTTTTNVNFNTLTLAEISQFGSFTTGSQCTAPDNEFGNNTITLYKRVSPPPYLITLYGPGVPLPSASYALATLADVQSEAFGAAYNAAGGINVTGFESDISMCCVLQVTEGWLYNTNPGYYPLSPYTTGLAPNHEACAAFMSSQLSLIGIMGGAEVGFTTLNSTTTSHFTTNSTNPCSSTITSIAILKRLY</sequence>
<gene>
    <name evidence="1" type="ORF">BSAL_30620</name>
</gene>
<dbReference type="AlphaFoldDB" id="A0A0S4JKR4"/>
<protein>
    <submittedName>
        <fullName evidence="1">Uncharacterized protein</fullName>
    </submittedName>
</protein>
<keyword evidence="2" id="KW-1185">Reference proteome</keyword>
<evidence type="ECO:0000313" key="2">
    <source>
        <dbReference type="Proteomes" id="UP000051952"/>
    </source>
</evidence>